<keyword evidence="1" id="KW-1133">Transmembrane helix</keyword>
<sequence>MSKKSLIGWLCVIFLICPVDTWAAESEAKQVVVMIVPGLSFHEAGWFLEQDDSSIWDKAAMGAMNIRPDGPYSYLNNMMTLSLGVRTVGVKGWNSYQLGESFQEMDVAQWMSQVGWRTAGGNLFHPYYPQLKKKNTAVTTGLLGQMLEDAGVERRVFGHSDTTAEQLRYGSLLIMNQQGEGEGSLLEAVRANPQAPSGVEMNPAFLMEQLAEAKDRRQLSVIEWGDLHRLYEQKPFIEEQLFADKRQQQLQRLSSFLQELEESGYAEEIWLLAPMMNEDAYREKQQLAPVFYWGEKKGEMLTSSTTKQPYLVSSLDVIPTLLDSFGLSSGEVHLTGEIIRQERSDGGNISKAVDEMVLIYKSRANVLSTYISFLVIALITAGGFSFITEGSKQMYRKLIRLLLLSMLWSPFWFLALARLTPYTGVWGFIILLIISSITCGYLVDQTRIPIFWTGLVTFLLLTCDVALGSPFMQRSYLGYDPIIGARYYGMGNEFAGVYLIVALMVLMPLLSYPRKWLALTGAGVLAIVVILVLGKSTLGTNAGATLSAMITFAFLLSRLCQSRLSAGRFAIMTLAVLAGGVLLLFILQLTGERTHIGSAFERLLQGDVRFIIDLIQRKLAMNFKLFKHSNWTQLLVTSYLLGAIVLWRKRRQLKRADMQLFMQAGVVASFSLLLFNDSGVVAAATSMFCVVSSYYFWLVKSAKEPEAGKDNSFL</sequence>
<accession>A0A9X2IQ18</accession>
<feature type="transmembrane region" description="Helical" evidence="1">
    <location>
        <begin position="399"/>
        <end position="419"/>
    </location>
</feature>
<gene>
    <name evidence="3" type="ORF">M3202_17320</name>
</gene>
<dbReference type="EMBL" id="JAMBOL010000022">
    <property type="protein sequence ID" value="MCM3715820.1"/>
    <property type="molecule type" value="Genomic_DNA"/>
</dbReference>
<feature type="transmembrane region" description="Helical" evidence="1">
    <location>
        <begin position="367"/>
        <end position="387"/>
    </location>
</feature>
<dbReference type="RefSeq" id="WP_251224521.1">
    <property type="nucleotide sequence ID" value="NZ_JAMBOL010000022.1"/>
</dbReference>
<feature type="signal peptide" evidence="2">
    <location>
        <begin position="1"/>
        <end position="23"/>
    </location>
</feature>
<name>A0A9X2IQ18_9BACI</name>
<organism evidence="3 4">
    <name type="scientific">Halalkalibacter oceani</name>
    <dbReference type="NCBI Taxonomy" id="1653776"/>
    <lineage>
        <taxon>Bacteria</taxon>
        <taxon>Bacillati</taxon>
        <taxon>Bacillota</taxon>
        <taxon>Bacilli</taxon>
        <taxon>Bacillales</taxon>
        <taxon>Bacillaceae</taxon>
        <taxon>Halalkalibacter</taxon>
    </lineage>
</organism>
<evidence type="ECO:0000256" key="1">
    <source>
        <dbReference type="SAM" id="Phobius"/>
    </source>
</evidence>
<dbReference type="Proteomes" id="UP001139179">
    <property type="component" value="Unassembled WGS sequence"/>
</dbReference>
<feature type="chain" id="PRO_5040997992" description="Phosphoglyceromutase" evidence="2">
    <location>
        <begin position="24"/>
        <end position="714"/>
    </location>
</feature>
<keyword evidence="1" id="KW-0472">Membrane</keyword>
<evidence type="ECO:0008006" key="5">
    <source>
        <dbReference type="Google" id="ProtNLM"/>
    </source>
</evidence>
<keyword evidence="4" id="KW-1185">Reference proteome</keyword>
<feature type="transmembrane region" description="Helical" evidence="1">
    <location>
        <begin position="569"/>
        <end position="589"/>
    </location>
</feature>
<evidence type="ECO:0000313" key="4">
    <source>
        <dbReference type="Proteomes" id="UP001139179"/>
    </source>
</evidence>
<feature type="transmembrane region" description="Helical" evidence="1">
    <location>
        <begin position="516"/>
        <end position="534"/>
    </location>
</feature>
<feature type="transmembrane region" description="Helical" evidence="1">
    <location>
        <begin position="681"/>
        <end position="699"/>
    </location>
</feature>
<feature type="transmembrane region" description="Helical" evidence="1">
    <location>
        <begin position="450"/>
        <end position="467"/>
    </location>
</feature>
<reference evidence="3" key="1">
    <citation type="submission" date="2022-05" db="EMBL/GenBank/DDBJ databases">
        <title>Comparative Genomics of Spacecraft Associated Microbes.</title>
        <authorList>
            <person name="Tran M.T."/>
            <person name="Wright A."/>
            <person name="Seuylemezian A."/>
            <person name="Eisen J."/>
            <person name="Coil D."/>
        </authorList>
    </citation>
    <scope>NUCLEOTIDE SEQUENCE</scope>
    <source>
        <strain evidence="3">214.1.1</strain>
    </source>
</reference>
<evidence type="ECO:0000256" key="2">
    <source>
        <dbReference type="SAM" id="SignalP"/>
    </source>
</evidence>
<dbReference type="AlphaFoldDB" id="A0A9X2IQ18"/>
<feature type="transmembrane region" description="Helical" evidence="1">
    <location>
        <begin position="487"/>
        <end position="509"/>
    </location>
</feature>
<feature type="transmembrane region" description="Helical" evidence="1">
    <location>
        <begin position="425"/>
        <end position="443"/>
    </location>
</feature>
<protein>
    <recommendedName>
        <fullName evidence="5">Phosphoglyceromutase</fullName>
    </recommendedName>
</protein>
<proteinExistence type="predicted"/>
<feature type="transmembrane region" description="Helical" evidence="1">
    <location>
        <begin position="659"/>
        <end position="675"/>
    </location>
</feature>
<comment type="caution">
    <text evidence="3">The sequence shown here is derived from an EMBL/GenBank/DDBJ whole genome shotgun (WGS) entry which is preliminary data.</text>
</comment>
<feature type="transmembrane region" description="Helical" evidence="1">
    <location>
        <begin position="631"/>
        <end position="647"/>
    </location>
</feature>
<keyword evidence="1" id="KW-0812">Transmembrane</keyword>
<evidence type="ECO:0000313" key="3">
    <source>
        <dbReference type="EMBL" id="MCM3715820.1"/>
    </source>
</evidence>
<feature type="transmembrane region" description="Helical" evidence="1">
    <location>
        <begin position="540"/>
        <end position="557"/>
    </location>
</feature>
<keyword evidence="2" id="KW-0732">Signal</keyword>